<organism evidence="9 10">
    <name type="scientific">Actinomyces radicidentis</name>
    <dbReference type="NCBI Taxonomy" id="111015"/>
    <lineage>
        <taxon>Bacteria</taxon>
        <taxon>Bacillati</taxon>
        <taxon>Actinomycetota</taxon>
        <taxon>Actinomycetes</taxon>
        <taxon>Actinomycetales</taxon>
        <taxon>Actinomycetaceae</taxon>
        <taxon>Actinomyces</taxon>
    </lineage>
</organism>
<sequence>MSLLRLGYRFLPTLRAERTGADDDRPFGFGLLGRKAHALRGSGAVPTFYDPELIERHGAMPRPIQGSLFGKGSVHSLDGDAHLARKELFVAVCYEQEQVDRIKPLVEAEVREAVARWAKYPDRVYDSMVIAYGRASLRWAGIEGPDSELDVQAKRLGDIVEGFGHLNLDHARAWVDRYRTDAWFARLIREQRSGRRTAAPGTALHEWAVYREPDGSLLDPRTAGLELQNCIRPHVAVARFAAFAAKDLVENPQWRERVREETLAHGGSLTDGPVAQAVAQEVRRLSPFVPMLPAFARTDFEVDGEQVAAGDRVVLDVLGTNTDPTSWSAPEDFDPERFLGTSKAEAEANASFIPQGGADVRSGHRCPGERIVVDSLTTTVAALCLPEVEISEKDLDVDVETMPTMPRSGAVVRTRREGVTAGA</sequence>
<evidence type="ECO:0000256" key="8">
    <source>
        <dbReference type="PIRSR" id="PIRSR602401-1"/>
    </source>
</evidence>
<proteinExistence type="inferred from homology"/>
<dbReference type="InterPro" id="IPR001128">
    <property type="entry name" value="Cyt_P450"/>
</dbReference>
<keyword evidence="5" id="KW-0560">Oxidoreductase</keyword>
<dbReference type="KEGG" id="ard:AXF14_12560"/>
<dbReference type="EMBL" id="CP014228">
    <property type="protein sequence ID" value="AMD88620.1"/>
    <property type="molecule type" value="Genomic_DNA"/>
</dbReference>
<dbReference type="InterPro" id="IPR002401">
    <property type="entry name" value="Cyt_P450_E_grp-I"/>
</dbReference>
<evidence type="ECO:0000256" key="3">
    <source>
        <dbReference type="ARBA" id="ARBA00022617"/>
    </source>
</evidence>
<evidence type="ECO:0000256" key="6">
    <source>
        <dbReference type="ARBA" id="ARBA00023004"/>
    </source>
</evidence>
<dbReference type="Pfam" id="PF00067">
    <property type="entry name" value="p450"/>
    <property type="match status" value="1"/>
</dbReference>
<evidence type="ECO:0000313" key="9">
    <source>
        <dbReference type="EMBL" id="AMD88620.1"/>
    </source>
</evidence>
<keyword evidence="10" id="KW-1185">Reference proteome</keyword>
<keyword evidence="7" id="KW-0503">Monooxygenase</keyword>
<dbReference type="InterPro" id="IPR036396">
    <property type="entry name" value="Cyt_P450_sf"/>
</dbReference>
<keyword evidence="3 8" id="KW-0349">Heme</keyword>
<feature type="binding site" description="axial binding residue" evidence="8">
    <location>
        <position position="366"/>
    </location>
    <ligand>
        <name>heme</name>
        <dbReference type="ChEBI" id="CHEBI:30413"/>
    </ligand>
    <ligandPart>
        <name>Fe</name>
        <dbReference type="ChEBI" id="CHEBI:18248"/>
    </ligandPart>
</feature>
<evidence type="ECO:0000256" key="1">
    <source>
        <dbReference type="ARBA" id="ARBA00001971"/>
    </source>
</evidence>
<dbReference type="PRINTS" id="PR00463">
    <property type="entry name" value="EP450I"/>
</dbReference>
<comment type="similarity">
    <text evidence="2">Belongs to the cytochrome P450 family.</text>
</comment>
<dbReference type="PANTHER" id="PTHR24286:SF24">
    <property type="entry name" value="LANOSTEROL 14-ALPHA DEMETHYLASE"/>
    <property type="match status" value="1"/>
</dbReference>
<dbReference type="GO" id="GO:0016705">
    <property type="term" value="F:oxidoreductase activity, acting on paired donors, with incorporation or reduction of molecular oxygen"/>
    <property type="evidence" value="ECO:0007669"/>
    <property type="project" value="InterPro"/>
</dbReference>
<dbReference type="GO" id="GO:0016125">
    <property type="term" value="P:sterol metabolic process"/>
    <property type="evidence" value="ECO:0007669"/>
    <property type="project" value="TreeGrafter"/>
</dbReference>
<evidence type="ECO:0008006" key="11">
    <source>
        <dbReference type="Google" id="ProtNLM"/>
    </source>
</evidence>
<keyword evidence="6 8" id="KW-0408">Iron</keyword>
<accession>A0A0X8JGZ0</accession>
<name>A0A0X8JGZ0_ACTRD</name>
<reference evidence="10" key="1">
    <citation type="submission" date="2016-02" db="EMBL/GenBank/DDBJ databases">
        <authorList>
            <person name="Holder M.E."/>
            <person name="Ajami N.J."/>
            <person name="Petrosino J.F."/>
        </authorList>
    </citation>
    <scope>NUCLEOTIDE SEQUENCE [LARGE SCALE GENOMIC DNA]</scope>
    <source>
        <strain evidence="10">CCUG 36733</strain>
    </source>
</reference>
<keyword evidence="4 8" id="KW-0479">Metal-binding</keyword>
<dbReference type="Proteomes" id="UP000065220">
    <property type="component" value="Chromosome"/>
</dbReference>
<protein>
    <recommendedName>
        <fullName evidence="11">Cytochrome</fullName>
    </recommendedName>
</protein>
<evidence type="ECO:0000256" key="4">
    <source>
        <dbReference type="ARBA" id="ARBA00022723"/>
    </source>
</evidence>
<dbReference type="PANTHER" id="PTHR24286">
    <property type="entry name" value="CYTOCHROME P450 26"/>
    <property type="match status" value="1"/>
</dbReference>
<comment type="cofactor">
    <cofactor evidence="1 8">
        <name>heme</name>
        <dbReference type="ChEBI" id="CHEBI:30413"/>
    </cofactor>
</comment>
<dbReference type="Gene3D" id="1.10.630.10">
    <property type="entry name" value="Cytochrome P450"/>
    <property type="match status" value="1"/>
</dbReference>
<evidence type="ECO:0000256" key="2">
    <source>
        <dbReference type="ARBA" id="ARBA00010617"/>
    </source>
</evidence>
<evidence type="ECO:0000313" key="10">
    <source>
        <dbReference type="Proteomes" id="UP000065220"/>
    </source>
</evidence>
<dbReference type="GO" id="GO:0005506">
    <property type="term" value="F:iron ion binding"/>
    <property type="evidence" value="ECO:0007669"/>
    <property type="project" value="InterPro"/>
</dbReference>
<evidence type="ECO:0000256" key="7">
    <source>
        <dbReference type="ARBA" id="ARBA00023033"/>
    </source>
</evidence>
<dbReference type="GO" id="GO:0004497">
    <property type="term" value="F:monooxygenase activity"/>
    <property type="evidence" value="ECO:0007669"/>
    <property type="project" value="UniProtKB-KW"/>
</dbReference>
<dbReference type="SUPFAM" id="SSF48264">
    <property type="entry name" value="Cytochrome P450"/>
    <property type="match status" value="1"/>
</dbReference>
<dbReference type="AlphaFoldDB" id="A0A0X8JGZ0"/>
<dbReference type="STRING" id="111015.AXF14_12560"/>
<evidence type="ECO:0000256" key="5">
    <source>
        <dbReference type="ARBA" id="ARBA00023002"/>
    </source>
</evidence>
<gene>
    <name evidence="9" type="ORF">AXF14_12560</name>
</gene>
<dbReference type="GO" id="GO:0020037">
    <property type="term" value="F:heme binding"/>
    <property type="evidence" value="ECO:0007669"/>
    <property type="project" value="InterPro"/>
</dbReference>